<dbReference type="PANTHER" id="PTHR30349">
    <property type="entry name" value="PHAGE INTEGRASE-RELATED"/>
    <property type="match status" value="1"/>
</dbReference>
<dbReference type="Pfam" id="PF13495">
    <property type="entry name" value="Phage_int_SAM_4"/>
    <property type="match status" value="1"/>
</dbReference>
<protein>
    <submittedName>
        <fullName evidence="14">Tyrosine-type recombinase/integrase</fullName>
    </submittedName>
</protein>
<keyword evidence="10" id="KW-0131">Cell cycle</keyword>
<dbReference type="PROSITE" id="PS51900">
    <property type="entry name" value="CB"/>
    <property type="match status" value="1"/>
</dbReference>
<evidence type="ECO:0000313" key="15">
    <source>
        <dbReference type="Proteomes" id="UP000640335"/>
    </source>
</evidence>
<reference evidence="14 15" key="1">
    <citation type="submission" date="2020-08" db="EMBL/GenBank/DDBJ databases">
        <title>A Genomic Blueprint of the Chicken Gut Microbiome.</title>
        <authorList>
            <person name="Gilroy R."/>
            <person name="Ravi A."/>
            <person name="Getino M."/>
            <person name="Pursley I."/>
            <person name="Horton D.L."/>
            <person name="Alikhan N.-F."/>
            <person name="Baker D."/>
            <person name="Gharbi K."/>
            <person name="Hall N."/>
            <person name="Watson M."/>
            <person name="Adriaenssens E.M."/>
            <person name="Foster-Nyarko E."/>
            <person name="Jarju S."/>
            <person name="Secka A."/>
            <person name="Antonio M."/>
            <person name="Oren A."/>
            <person name="Chaudhuri R."/>
            <person name="La Ragione R.M."/>
            <person name="Hildebrand F."/>
            <person name="Pallen M.J."/>
        </authorList>
    </citation>
    <scope>NUCLEOTIDE SEQUENCE [LARGE SCALE GENOMIC DNA]</scope>
    <source>
        <strain evidence="14 15">Sa3CUN1</strain>
    </source>
</reference>
<evidence type="ECO:0000256" key="1">
    <source>
        <dbReference type="ARBA" id="ARBA00003283"/>
    </source>
</evidence>
<dbReference type="RefSeq" id="WP_191749434.1">
    <property type="nucleotide sequence ID" value="NZ_JACSQZ010000014.1"/>
</dbReference>
<dbReference type="Proteomes" id="UP000640335">
    <property type="component" value="Unassembled WGS sequence"/>
</dbReference>
<evidence type="ECO:0000259" key="13">
    <source>
        <dbReference type="PROSITE" id="PS51900"/>
    </source>
</evidence>
<gene>
    <name evidence="14" type="ORF">H9660_05890</name>
</gene>
<keyword evidence="8 11" id="KW-0238">DNA-binding</keyword>
<feature type="domain" description="Tyr recombinase" evidence="12">
    <location>
        <begin position="148"/>
        <end position="322"/>
    </location>
</feature>
<organism evidence="14 15">
    <name type="scientific">Clostridium gallinarum</name>
    <dbReference type="NCBI Taxonomy" id="2762246"/>
    <lineage>
        <taxon>Bacteria</taxon>
        <taxon>Bacillati</taxon>
        <taxon>Bacillota</taxon>
        <taxon>Clostridia</taxon>
        <taxon>Eubacteriales</taxon>
        <taxon>Clostridiaceae</taxon>
        <taxon>Clostridium</taxon>
    </lineage>
</organism>
<keyword evidence="9" id="KW-0233">DNA recombination</keyword>
<comment type="caution">
    <text evidence="14">The sequence shown here is derived from an EMBL/GenBank/DDBJ whole genome shotgun (WGS) entry which is preliminary data.</text>
</comment>
<keyword evidence="15" id="KW-1185">Reference proteome</keyword>
<dbReference type="Gene3D" id="1.10.150.130">
    <property type="match status" value="1"/>
</dbReference>
<evidence type="ECO:0000256" key="10">
    <source>
        <dbReference type="ARBA" id="ARBA00023306"/>
    </source>
</evidence>
<dbReference type="NCBIfam" id="NF040815">
    <property type="entry name" value="recomb_XerA_Arch"/>
    <property type="match status" value="1"/>
</dbReference>
<evidence type="ECO:0000256" key="4">
    <source>
        <dbReference type="ARBA" id="ARBA00022490"/>
    </source>
</evidence>
<keyword evidence="7" id="KW-0229">DNA integration</keyword>
<sequence>MVKDIILKIEERMSEFLDPFQMKTLHNELINNLIEVDIINNNYSKIETKNYLDAFICAKRVEGCSEKSIKYYKSTIEKMLLTINKEINKIYTDDLRRYLADYYTNSQASKTTVDNIRRILSSFFSWLEEENYIVKSPVRRIHKIKTTKVIKATYSDENIEIIRDNCKDIRDLAIVDLLNSTGMRVGELVKLNISDINFNERECVVWGKGDKQRVVYFDAKAKIHLQEYLMKRMDDNEALFVTLLRPYRRLQISGVEIRLRELGKKLNIDKVHPHKFRRTLATRAIDKGMPIEQVQELLGHEKIDTTLQYAMVNKNNIKNSHRKFIG</sequence>
<dbReference type="InterPro" id="IPR050090">
    <property type="entry name" value="Tyrosine_recombinase_XerCD"/>
</dbReference>
<comment type="subcellular location">
    <subcellularLocation>
        <location evidence="2">Cytoplasm</location>
    </subcellularLocation>
</comment>
<evidence type="ECO:0000256" key="11">
    <source>
        <dbReference type="PROSITE-ProRule" id="PRU01248"/>
    </source>
</evidence>
<dbReference type="PANTHER" id="PTHR30349:SF77">
    <property type="entry name" value="TYROSINE RECOMBINASE XERC"/>
    <property type="match status" value="1"/>
</dbReference>
<dbReference type="PROSITE" id="PS51898">
    <property type="entry name" value="TYR_RECOMBINASE"/>
    <property type="match status" value="1"/>
</dbReference>
<comment type="similarity">
    <text evidence="3">Belongs to the 'phage' integrase family.</text>
</comment>
<dbReference type="InterPro" id="IPR004107">
    <property type="entry name" value="Integrase_SAM-like_N"/>
</dbReference>
<accession>A0ABR8Q2P6</accession>
<proteinExistence type="inferred from homology"/>
<feature type="domain" description="Core-binding (CB)" evidence="13">
    <location>
        <begin position="46"/>
        <end position="128"/>
    </location>
</feature>
<evidence type="ECO:0000256" key="8">
    <source>
        <dbReference type="ARBA" id="ARBA00023125"/>
    </source>
</evidence>
<dbReference type="InterPro" id="IPR044068">
    <property type="entry name" value="CB"/>
</dbReference>
<dbReference type="Gene3D" id="1.10.443.10">
    <property type="entry name" value="Intergrase catalytic core"/>
    <property type="match status" value="1"/>
</dbReference>
<evidence type="ECO:0000259" key="12">
    <source>
        <dbReference type="PROSITE" id="PS51898"/>
    </source>
</evidence>
<dbReference type="Pfam" id="PF00589">
    <property type="entry name" value="Phage_integrase"/>
    <property type="match status" value="1"/>
</dbReference>
<evidence type="ECO:0000256" key="6">
    <source>
        <dbReference type="ARBA" id="ARBA00022829"/>
    </source>
</evidence>
<name>A0ABR8Q2P6_9CLOT</name>
<dbReference type="InterPro" id="IPR002104">
    <property type="entry name" value="Integrase_catalytic"/>
</dbReference>
<dbReference type="InterPro" id="IPR011010">
    <property type="entry name" value="DNA_brk_join_enz"/>
</dbReference>
<evidence type="ECO:0000256" key="7">
    <source>
        <dbReference type="ARBA" id="ARBA00022908"/>
    </source>
</evidence>
<evidence type="ECO:0000256" key="3">
    <source>
        <dbReference type="ARBA" id="ARBA00008857"/>
    </source>
</evidence>
<keyword evidence="6" id="KW-0159">Chromosome partition</keyword>
<keyword evidence="5" id="KW-0132">Cell division</keyword>
<dbReference type="InterPro" id="IPR010998">
    <property type="entry name" value="Integrase_recombinase_N"/>
</dbReference>
<dbReference type="SUPFAM" id="SSF56349">
    <property type="entry name" value="DNA breaking-rejoining enzymes"/>
    <property type="match status" value="1"/>
</dbReference>
<evidence type="ECO:0000313" key="14">
    <source>
        <dbReference type="EMBL" id="MBD7914670.1"/>
    </source>
</evidence>
<dbReference type="EMBL" id="JACSQZ010000014">
    <property type="protein sequence ID" value="MBD7914670.1"/>
    <property type="molecule type" value="Genomic_DNA"/>
</dbReference>
<keyword evidence="4" id="KW-0963">Cytoplasm</keyword>
<dbReference type="InterPro" id="IPR013762">
    <property type="entry name" value="Integrase-like_cat_sf"/>
</dbReference>
<evidence type="ECO:0000256" key="9">
    <source>
        <dbReference type="ARBA" id="ARBA00023172"/>
    </source>
</evidence>
<evidence type="ECO:0000256" key="2">
    <source>
        <dbReference type="ARBA" id="ARBA00004496"/>
    </source>
</evidence>
<evidence type="ECO:0000256" key="5">
    <source>
        <dbReference type="ARBA" id="ARBA00022618"/>
    </source>
</evidence>
<comment type="function">
    <text evidence="1">Site-specific tyrosine recombinase, which acts by catalyzing the cutting and rejoining of the recombining DNA molecules.</text>
</comment>